<reference evidence="3" key="1">
    <citation type="journal article" date="2014" name="Int. J. Syst. Evol. Microbiol.">
        <title>Complete genome sequence of Corynebacterium casei LMG S-19264T (=DSM 44701T), isolated from a smear-ripened cheese.</title>
        <authorList>
            <consortium name="US DOE Joint Genome Institute (JGI-PGF)"/>
            <person name="Walter F."/>
            <person name="Albersmeier A."/>
            <person name="Kalinowski J."/>
            <person name="Ruckert C."/>
        </authorList>
    </citation>
    <scope>NUCLEOTIDE SEQUENCE</scope>
    <source>
        <strain evidence="3">CGMCC 1.15330</strain>
    </source>
</reference>
<accession>A0A916TDM4</accession>
<feature type="region of interest" description="Disordered" evidence="1">
    <location>
        <begin position="63"/>
        <end position="83"/>
    </location>
</feature>
<reference evidence="3" key="2">
    <citation type="submission" date="2020-09" db="EMBL/GenBank/DDBJ databases">
        <authorList>
            <person name="Sun Q."/>
            <person name="Zhou Y."/>
        </authorList>
    </citation>
    <scope>NUCLEOTIDE SEQUENCE</scope>
    <source>
        <strain evidence="3">CGMCC 1.15330</strain>
    </source>
</reference>
<organism evidence="3 4">
    <name type="scientific">Sphingomonas metalli</name>
    <dbReference type="NCBI Taxonomy" id="1779358"/>
    <lineage>
        <taxon>Bacteria</taxon>
        <taxon>Pseudomonadati</taxon>
        <taxon>Pseudomonadota</taxon>
        <taxon>Alphaproteobacteria</taxon>
        <taxon>Sphingomonadales</taxon>
        <taxon>Sphingomonadaceae</taxon>
        <taxon>Sphingomonas</taxon>
    </lineage>
</organism>
<gene>
    <name evidence="3" type="ORF">GCM10011380_33060</name>
</gene>
<sequence length="152" mass="15921">MTLGTSTGRWLGDAVVAAALMTASAAWSASVPRDLVACGEIGGAAERLACFDRYLAAARTRGVETAQETSRNPARPARPATAREVVSTVGSVQPSGQGRWMLVLADRSVWQSYDAGAPAPRVGQPVHIRKGTFGSYLADIGGARGVVLKRLR</sequence>
<dbReference type="EMBL" id="BMIH01000005">
    <property type="protein sequence ID" value="GGB40974.1"/>
    <property type="molecule type" value="Genomic_DNA"/>
</dbReference>
<dbReference type="RefSeq" id="WP_188660472.1">
    <property type="nucleotide sequence ID" value="NZ_BMIH01000005.1"/>
</dbReference>
<protein>
    <submittedName>
        <fullName evidence="3">Uncharacterized protein</fullName>
    </submittedName>
</protein>
<feature type="chain" id="PRO_5037724810" evidence="2">
    <location>
        <begin position="29"/>
        <end position="152"/>
    </location>
</feature>
<evidence type="ECO:0000256" key="2">
    <source>
        <dbReference type="SAM" id="SignalP"/>
    </source>
</evidence>
<feature type="signal peptide" evidence="2">
    <location>
        <begin position="1"/>
        <end position="28"/>
    </location>
</feature>
<evidence type="ECO:0000313" key="3">
    <source>
        <dbReference type="EMBL" id="GGB40974.1"/>
    </source>
</evidence>
<dbReference type="AlphaFoldDB" id="A0A916TDM4"/>
<name>A0A916TDM4_9SPHN</name>
<proteinExistence type="predicted"/>
<evidence type="ECO:0000256" key="1">
    <source>
        <dbReference type="SAM" id="MobiDB-lite"/>
    </source>
</evidence>
<keyword evidence="4" id="KW-1185">Reference proteome</keyword>
<dbReference type="Proteomes" id="UP000623067">
    <property type="component" value="Unassembled WGS sequence"/>
</dbReference>
<keyword evidence="2" id="KW-0732">Signal</keyword>
<evidence type="ECO:0000313" key="4">
    <source>
        <dbReference type="Proteomes" id="UP000623067"/>
    </source>
</evidence>
<comment type="caution">
    <text evidence="3">The sequence shown here is derived from an EMBL/GenBank/DDBJ whole genome shotgun (WGS) entry which is preliminary data.</text>
</comment>
<feature type="compositionally biased region" description="Low complexity" evidence="1">
    <location>
        <begin position="71"/>
        <end position="83"/>
    </location>
</feature>